<evidence type="ECO:0000256" key="1">
    <source>
        <dbReference type="ARBA" id="ARBA00022448"/>
    </source>
</evidence>
<dbReference type="InterPro" id="IPR051472">
    <property type="entry name" value="T3SS_Stator/FliH"/>
</dbReference>
<keyword evidence="5" id="KW-0966">Cell projection</keyword>
<evidence type="ECO:0000256" key="3">
    <source>
        <dbReference type="SAM" id="Coils"/>
    </source>
</evidence>
<sequence>MTTLIKAARVQYHAAQPLLDDPSDSRAIEPEDKACSVSRSSSIEQLRAERDAVELEALRASLAQSQKANEEHEAQLQRRIASAYESGFAEGEAVERARTVAETNARDTALRSGIDAAVKQFGTQLQTLEELCAAIALAALQRVIGNPSTRATLVRETVRHHLAQLTAASILAVDVSRDDFTADTDASDLLGPTADKGIALNVSPTLKGGECRIDLSLGALDASLDVQLARIRTALLEATA</sequence>
<gene>
    <name evidence="5" type="ORF">AWB80_04386</name>
</gene>
<dbReference type="Proteomes" id="UP000054911">
    <property type="component" value="Unassembled WGS sequence"/>
</dbReference>
<dbReference type="PANTHER" id="PTHR34982:SF1">
    <property type="entry name" value="FLAGELLAR ASSEMBLY PROTEIN FLIH"/>
    <property type="match status" value="1"/>
</dbReference>
<feature type="region of interest" description="Disordered" evidence="4">
    <location>
        <begin position="16"/>
        <end position="41"/>
    </location>
</feature>
<name>A0A158C0H4_9BURK</name>
<accession>A0A158C0H4</accession>
<keyword evidence="3" id="KW-0175">Coiled coil</keyword>
<evidence type="ECO:0000256" key="2">
    <source>
        <dbReference type="ARBA" id="ARBA00022927"/>
    </source>
</evidence>
<evidence type="ECO:0000313" key="5">
    <source>
        <dbReference type="EMBL" id="SAK75864.1"/>
    </source>
</evidence>
<organism evidence="5 6">
    <name type="scientific">Caballeronia pedi</name>
    <dbReference type="NCBI Taxonomy" id="1777141"/>
    <lineage>
        <taxon>Bacteria</taxon>
        <taxon>Pseudomonadati</taxon>
        <taxon>Pseudomonadota</taxon>
        <taxon>Betaproteobacteria</taxon>
        <taxon>Burkholderiales</taxon>
        <taxon>Burkholderiaceae</taxon>
        <taxon>Caballeronia</taxon>
    </lineage>
</organism>
<dbReference type="AlphaFoldDB" id="A0A158C0H4"/>
<dbReference type="GO" id="GO:0005829">
    <property type="term" value="C:cytosol"/>
    <property type="evidence" value="ECO:0007669"/>
    <property type="project" value="TreeGrafter"/>
</dbReference>
<keyword evidence="5" id="KW-0282">Flagellum</keyword>
<comment type="caution">
    <text evidence="5">The sequence shown here is derived from an EMBL/GenBank/DDBJ whole genome shotgun (WGS) entry which is preliminary data.</text>
</comment>
<keyword evidence="5" id="KW-0969">Cilium</keyword>
<proteinExistence type="predicted"/>
<keyword evidence="1" id="KW-0813">Transport</keyword>
<dbReference type="GO" id="GO:0015031">
    <property type="term" value="P:protein transport"/>
    <property type="evidence" value="ECO:0007669"/>
    <property type="project" value="UniProtKB-KW"/>
</dbReference>
<evidence type="ECO:0000256" key="4">
    <source>
        <dbReference type="SAM" id="MobiDB-lite"/>
    </source>
</evidence>
<protein>
    <submittedName>
        <fullName evidence="5">Flagellar assembly protein H</fullName>
    </submittedName>
</protein>
<dbReference type="EMBL" id="FCOE02000015">
    <property type="protein sequence ID" value="SAK75864.1"/>
    <property type="molecule type" value="Genomic_DNA"/>
</dbReference>
<feature type="coiled-coil region" evidence="3">
    <location>
        <begin position="43"/>
        <end position="75"/>
    </location>
</feature>
<dbReference type="PANTHER" id="PTHR34982">
    <property type="entry name" value="YOP PROTEINS TRANSLOCATION PROTEIN L"/>
    <property type="match status" value="1"/>
</dbReference>
<dbReference type="RefSeq" id="WP_143328120.1">
    <property type="nucleotide sequence ID" value="NZ_FCOE02000015.1"/>
</dbReference>
<reference evidence="5" key="1">
    <citation type="submission" date="2016-01" db="EMBL/GenBank/DDBJ databases">
        <authorList>
            <person name="Peeters C."/>
        </authorList>
    </citation>
    <scope>NUCLEOTIDE SEQUENCE [LARGE SCALE GENOMIC DNA]</scope>
    <source>
        <strain evidence="5">LMG 29323</strain>
    </source>
</reference>
<dbReference type="STRING" id="1777141.AWB80_04386"/>
<keyword evidence="6" id="KW-1185">Reference proteome</keyword>
<evidence type="ECO:0000313" key="6">
    <source>
        <dbReference type="Proteomes" id="UP000054911"/>
    </source>
</evidence>
<feature type="compositionally biased region" description="Basic and acidic residues" evidence="4">
    <location>
        <begin position="23"/>
        <end position="34"/>
    </location>
</feature>
<keyword evidence="2" id="KW-0653">Protein transport</keyword>